<feature type="region of interest" description="Disordered" evidence="1">
    <location>
        <begin position="1"/>
        <end position="36"/>
    </location>
</feature>
<evidence type="ECO:0000313" key="2">
    <source>
        <dbReference type="EMBL" id="QHS92741.1"/>
    </source>
</evidence>
<proteinExistence type="predicted"/>
<dbReference type="AlphaFoldDB" id="A0A6C0BLX4"/>
<sequence>MNTDPQDKLTRIRASKRDSARRAREKAKQEGRRIDSDEKKERLRVIKQTIAGGDTRLTTLTSLKIDLSVLSDYCNQNNCNLNKIKQSIIEFLRENHHMDTHHAPQTSIYDHILSLESFLTSTKSIYTAKSYLSHLNTIKHILNTPDNQQFITALNSDPKSVCDMLHESFKENIMAYLSAIIFIIRKFDEIKTVIGDDVLQFYVDALSQYKQQYLYLRSSQTEGNVPWDQIIDLKTKIDSQYRYGMYHLLISLYTCIPPMRDDFGCIRIITNDTQLNQTDNFYVIATDTFHFNHYKTVSKYKPFHFKTPEILRDIILGSLQLNPRPYLITQNLNRSDQPYKDGKLTALIPKLFKIDQYTHLSINDFRHAFETYMGQYGIDFDLNEKLMINQIIGHDSDQRDFYIRDQIRSKPLFKKNYDKSADIVQRISDKIGGFYDIGDQIVPYQLPPPIKKIKICIKKQN</sequence>
<name>A0A6C0BLX4_9ZZZZ</name>
<accession>A0A6C0BLX4</accession>
<organism evidence="2">
    <name type="scientific">viral metagenome</name>
    <dbReference type="NCBI Taxonomy" id="1070528"/>
    <lineage>
        <taxon>unclassified sequences</taxon>
        <taxon>metagenomes</taxon>
        <taxon>organismal metagenomes</taxon>
    </lineage>
</organism>
<dbReference type="EMBL" id="MN739191">
    <property type="protein sequence ID" value="QHS92741.1"/>
    <property type="molecule type" value="Genomic_DNA"/>
</dbReference>
<evidence type="ECO:0000256" key="1">
    <source>
        <dbReference type="SAM" id="MobiDB-lite"/>
    </source>
</evidence>
<reference evidence="2" key="1">
    <citation type="journal article" date="2020" name="Nature">
        <title>Giant virus diversity and host interactions through global metagenomics.</title>
        <authorList>
            <person name="Schulz F."/>
            <person name="Roux S."/>
            <person name="Paez-Espino D."/>
            <person name="Jungbluth S."/>
            <person name="Walsh D.A."/>
            <person name="Denef V.J."/>
            <person name="McMahon K.D."/>
            <person name="Konstantinidis K.T."/>
            <person name="Eloe-Fadrosh E.A."/>
            <person name="Kyrpides N.C."/>
            <person name="Woyke T."/>
        </authorList>
    </citation>
    <scope>NUCLEOTIDE SEQUENCE</scope>
    <source>
        <strain evidence="2">GVMAG-M-3300014204-73</strain>
    </source>
</reference>
<protein>
    <submittedName>
        <fullName evidence="2">Uncharacterized protein</fullName>
    </submittedName>
</protein>